<name>A0ABY2YSN2_9LACO</name>
<sequence length="60" mass="6998">MENNQETTKYIINAKTYESLKYMMIDFMDDTPDINGSCIARKCDINALIDEIDKTRVKTM</sequence>
<evidence type="ECO:0000313" key="2">
    <source>
        <dbReference type="Proteomes" id="UP000767392"/>
    </source>
</evidence>
<reference evidence="1 2" key="1">
    <citation type="submission" date="2018-08" db="EMBL/GenBank/DDBJ databases">
        <title>Comparative genomics of wild bee and flower associated Lactobacillus reveals potential adaptation to the bee host.</title>
        <authorList>
            <person name="Vuong H.Q."/>
            <person name="Mcfrederick Q.S."/>
        </authorList>
    </citation>
    <scope>NUCLEOTIDE SEQUENCE [LARGE SCALE GENOMIC DNA]</scope>
    <source>
        <strain evidence="1 2">HV_04</strain>
    </source>
</reference>
<evidence type="ECO:0000313" key="1">
    <source>
        <dbReference type="EMBL" id="TPR13450.1"/>
    </source>
</evidence>
<dbReference type="Proteomes" id="UP000767392">
    <property type="component" value="Unassembled WGS sequence"/>
</dbReference>
<comment type="caution">
    <text evidence="1">The sequence shown here is derived from an EMBL/GenBank/DDBJ whole genome shotgun (WGS) entry which is preliminary data.</text>
</comment>
<dbReference type="EMBL" id="QUAM01000004">
    <property type="protein sequence ID" value="TPR13450.1"/>
    <property type="molecule type" value="Genomic_DNA"/>
</dbReference>
<keyword evidence="2" id="KW-1185">Reference proteome</keyword>
<organism evidence="1 2">
    <name type="scientific">Apilactobacillus timberlakei</name>
    <dbReference type="NCBI Taxonomy" id="2008380"/>
    <lineage>
        <taxon>Bacteria</taxon>
        <taxon>Bacillati</taxon>
        <taxon>Bacillota</taxon>
        <taxon>Bacilli</taxon>
        <taxon>Lactobacillales</taxon>
        <taxon>Lactobacillaceae</taxon>
        <taxon>Apilactobacillus</taxon>
    </lineage>
</organism>
<accession>A0ABY2YSN2</accession>
<proteinExistence type="predicted"/>
<gene>
    <name evidence="1" type="ORF">DY048_05970</name>
</gene>
<dbReference type="RefSeq" id="WP_105988201.1">
    <property type="nucleotide sequence ID" value="NZ_POST01000004.1"/>
</dbReference>
<protein>
    <submittedName>
        <fullName evidence="1">Uncharacterized protein</fullName>
    </submittedName>
</protein>